<proteinExistence type="predicted"/>
<accession>A0A6H5IL91</accession>
<dbReference type="AlphaFoldDB" id="A0A6H5IL91"/>
<name>A0A6H5IL91_9HYME</name>
<dbReference type="EMBL" id="CADCXV010000906">
    <property type="protein sequence ID" value="CAB0038434.1"/>
    <property type="molecule type" value="Genomic_DNA"/>
</dbReference>
<organism evidence="1 2">
    <name type="scientific">Trichogramma brassicae</name>
    <dbReference type="NCBI Taxonomy" id="86971"/>
    <lineage>
        <taxon>Eukaryota</taxon>
        <taxon>Metazoa</taxon>
        <taxon>Ecdysozoa</taxon>
        <taxon>Arthropoda</taxon>
        <taxon>Hexapoda</taxon>
        <taxon>Insecta</taxon>
        <taxon>Pterygota</taxon>
        <taxon>Neoptera</taxon>
        <taxon>Endopterygota</taxon>
        <taxon>Hymenoptera</taxon>
        <taxon>Apocrita</taxon>
        <taxon>Proctotrupomorpha</taxon>
        <taxon>Chalcidoidea</taxon>
        <taxon>Trichogrammatidae</taxon>
        <taxon>Trichogramma</taxon>
    </lineage>
</organism>
<reference evidence="1 2" key="1">
    <citation type="submission" date="2020-02" db="EMBL/GenBank/DDBJ databases">
        <authorList>
            <person name="Ferguson B K."/>
        </authorList>
    </citation>
    <scope>NUCLEOTIDE SEQUENCE [LARGE SCALE GENOMIC DNA]</scope>
</reference>
<protein>
    <submittedName>
        <fullName evidence="1">Uncharacterized protein</fullName>
    </submittedName>
</protein>
<evidence type="ECO:0000313" key="1">
    <source>
        <dbReference type="EMBL" id="CAB0038434.1"/>
    </source>
</evidence>
<dbReference type="Proteomes" id="UP000479190">
    <property type="component" value="Unassembled WGS sequence"/>
</dbReference>
<gene>
    <name evidence="1" type="ORF">TBRA_LOCUS10215</name>
</gene>
<keyword evidence="2" id="KW-1185">Reference proteome</keyword>
<evidence type="ECO:0000313" key="2">
    <source>
        <dbReference type="Proteomes" id="UP000479190"/>
    </source>
</evidence>
<sequence length="83" mass="9505">MRTRVRPRIHCVTHVNFTDTDPRATTKICIILRKKRRGFWNLRKFDAAFYTLEARIWSAPGASPRSNGSISTSVPAAVIPQFF</sequence>